<protein>
    <submittedName>
        <fullName evidence="2">FHA domain-containing protein</fullName>
    </submittedName>
</protein>
<evidence type="ECO:0000313" key="1">
    <source>
        <dbReference type="Proteomes" id="UP000887569"/>
    </source>
</evidence>
<dbReference type="Proteomes" id="UP000887569">
    <property type="component" value="Unplaced"/>
</dbReference>
<dbReference type="AlphaFoldDB" id="A0A915CFI6"/>
<dbReference type="WBParaSite" id="PgR156_g004_t01">
    <property type="protein sequence ID" value="PgR156_g004_t01"/>
    <property type="gene ID" value="PgR156_g004"/>
</dbReference>
<proteinExistence type="predicted"/>
<evidence type="ECO:0000313" key="2">
    <source>
        <dbReference type="WBParaSite" id="PgR156_g004_t01"/>
    </source>
</evidence>
<sequence length="164" mass="18155">SRCHAIVYDIFQHICHYFIDDGTENAILSHGTIYFRVTSKQCLDNSLKSSSSTYETVESLPIANINGQETNYFIRTTIPTTFTIAEALFESSRQQLETTTAALNHLGEHVGRFSAVVQKASSSRRQTVTDGTVEHFYPNQNLAAARAGALSRPPAANFAHIEET</sequence>
<name>A0A915CFI6_PARUN</name>
<keyword evidence="1" id="KW-1185">Reference proteome</keyword>
<reference evidence="2" key="1">
    <citation type="submission" date="2022-11" db="UniProtKB">
        <authorList>
            <consortium name="WormBaseParasite"/>
        </authorList>
    </citation>
    <scope>IDENTIFICATION</scope>
</reference>
<accession>A0A915CFI6</accession>
<organism evidence="1 2">
    <name type="scientific">Parascaris univalens</name>
    <name type="common">Nematode worm</name>
    <dbReference type="NCBI Taxonomy" id="6257"/>
    <lineage>
        <taxon>Eukaryota</taxon>
        <taxon>Metazoa</taxon>
        <taxon>Ecdysozoa</taxon>
        <taxon>Nematoda</taxon>
        <taxon>Chromadorea</taxon>
        <taxon>Rhabditida</taxon>
        <taxon>Spirurina</taxon>
        <taxon>Ascaridomorpha</taxon>
        <taxon>Ascaridoidea</taxon>
        <taxon>Ascarididae</taxon>
        <taxon>Parascaris</taxon>
    </lineage>
</organism>